<gene>
    <name evidence="1" type="ORF">Lpp126_09739</name>
</gene>
<protein>
    <submittedName>
        <fullName evidence="1">PTS system galactitol transporter subunit EIIB</fullName>
    </submittedName>
</protein>
<dbReference type="PATRIC" id="fig|1256206.3.peg.1498"/>
<proteinExistence type="predicted"/>
<dbReference type="AlphaFoldDB" id="S2RCV9"/>
<accession>S2RCV9</accession>
<sequence>MEDLAKENNIAVVNGMPIFMNMNPEKSYKEIVQALKNMQAAGK</sequence>
<comment type="caution">
    <text evidence="1">The sequence shown here is derived from an EMBL/GenBank/DDBJ whole genome shotgun (WGS) entry which is preliminary data.</text>
</comment>
<organism evidence="1 2">
    <name type="scientific">Lacticaseibacillus paracasei subsp. paracasei Lpp126</name>
    <dbReference type="NCBI Taxonomy" id="1256206"/>
    <lineage>
        <taxon>Bacteria</taxon>
        <taxon>Bacillati</taxon>
        <taxon>Bacillota</taxon>
        <taxon>Bacilli</taxon>
        <taxon>Lactobacillales</taxon>
        <taxon>Lactobacillaceae</taxon>
        <taxon>Lacticaseibacillus</taxon>
    </lineage>
</organism>
<dbReference type="EMBL" id="ANKC01000698">
    <property type="protein sequence ID" value="EPC75064.1"/>
    <property type="molecule type" value="Genomic_DNA"/>
</dbReference>
<evidence type="ECO:0000313" key="2">
    <source>
        <dbReference type="Proteomes" id="UP000014243"/>
    </source>
</evidence>
<dbReference type="Proteomes" id="UP000014243">
    <property type="component" value="Unassembled WGS sequence"/>
</dbReference>
<name>S2RCV9_LACPA</name>
<reference evidence="1 2" key="1">
    <citation type="journal article" date="2013" name="PLoS ONE">
        <title>Lactobacillus paracasei comparative genomics: towards species pan-genome definition and exploitation of diversity.</title>
        <authorList>
            <person name="Smokvina T."/>
            <person name="Wels M."/>
            <person name="Polka J."/>
            <person name="Chervaux C."/>
            <person name="Brisse S."/>
            <person name="Boekhorst J."/>
            <person name="van Hylckama Vlieg J.E."/>
            <person name="Siezen R.J."/>
        </authorList>
    </citation>
    <scope>NUCLEOTIDE SEQUENCE [LARGE SCALE GENOMIC DNA]</scope>
    <source>
        <strain evidence="1 2">Lpp126</strain>
    </source>
</reference>
<evidence type="ECO:0000313" key="1">
    <source>
        <dbReference type="EMBL" id="EPC75064.1"/>
    </source>
</evidence>